<evidence type="ECO:0000313" key="2">
    <source>
        <dbReference type="Proteomes" id="UP000001020"/>
    </source>
</evidence>
<protein>
    <submittedName>
        <fullName evidence="1">Uncharacterized protein</fullName>
    </submittedName>
</protein>
<dbReference type="AlphaFoldDB" id="Q8VJU1"/>
<organism evidence="1 2">
    <name type="scientific">Mycobacterium tuberculosis (strain CDC 1551 / Oshkosh)</name>
    <dbReference type="NCBI Taxonomy" id="83331"/>
    <lineage>
        <taxon>Bacteria</taxon>
        <taxon>Bacillati</taxon>
        <taxon>Actinomycetota</taxon>
        <taxon>Actinomycetes</taxon>
        <taxon>Mycobacteriales</taxon>
        <taxon>Mycobacteriaceae</taxon>
        <taxon>Mycobacterium</taxon>
        <taxon>Mycobacterium tuberculosis complex</taxon>
    </lineage>
</organism>
<evidence type="ECO:0000313" key="1">
    <source>
        <dbReference type="EMBL" id="AAK46250.1"/>
    </source>
</evidence>
<dbReference type="HOGENOM" id="CLU_3404445_0_0_11"/>
<proteinExistence type="predicted"/>
<gene>
    <name evidence="1" type="ordered locus">MT1978</name>
</gene>
<sequence>MRFGSLALVAYDSAIKHSWPRPSSVRRLRM</sequence>
<name>Q8VJU1_MYCTO</name>
<dbReference type="Proteomes" id="UP000001020">
    <property type="component" value="Chromosome"/>
</dbReference>
<keyword evidence="2" id="KW-1185">Reference proteome</keyword>
<dbReference type="EMBL" id="AE000516">
    <property type="protein sequence ID" value="AAK46250.1"/>
    <property type="molecule type" value="Genomic_DNA"/>
</dbReference>
<reference evidence="1 2" key="1">
    <citation type="journal article" date="2002" name="J. Bacteriol.">
        <title>Whole-genome comparison of Mycobacterium tuberculosis clinical and laboratory strains.</title>
        <authorList>
            <person name="Fleischmann R.D."/>
            <person name="Alland D."/>
            <person name="Eisen J.A."/>
            <person name="Carpenter L."/>
            <person name="White O."/>
            <person name="Peterson J."/>
            <person name="DeBoy R."/>
            <person name="Dodson R."/>
            <person name="Gwinn M."/>
            <person name="Haft D."/>
            <person name="Hickey E."/>
            <person name="Kolonay J.F."/>
            <person name="Nelson W.C."/>
            <person name="Umayam L.A."/>
            <person name="Ermolaeva M."/>
            <person name="Salzberg S.L."/>
            <person name="Delcher A."/>
            <person name="Utterback T."/>
            <person name="Weidman J."/>
            <person name="Khouri H."/>
            <person name="Gill J."/>
            <person name="Mikula A."/>
            <person name="Bishai W."/>
            <person name="Jacobs Jr W.R.Jr."/>
            <person name="Venter J.C."/>
            <person name="Fraser C.M."/>
        </authorList>
    </citation>
    <scope>NUCLEOTIDE SEQUENCE [LARGE SCALE GENOMIC DNA]</scope>
    <source>
        <strain evidence="2">CDC 1551 / Oshkosh</strain>
    </source>
</reference>
<accession>Q8VJU1</accession>
<dbReference type="KEGG" id="mtc:MT1978"/>